<dbReference type="Proteomes" id="UP001146793">
    <property type="component" value="Unassembled WGS sequence"/>
</dbReference>
<evidence type="ECO:0000313" key="13">
    <source>
        <dbReference type="EMBL" id="KAJ6248579.1"/>
    </source>
</evidence>
<dbReference type="SMART" id="SM00661">
    <property type="entry name" value="RPOL9"/>
    <property type="match status" value="1"/>
</dbReference>
<dbReference type="InterPro" id="IPR001222">
    <property type="entry name" value="Znf_TFIIS"/>
</dbReference>
<organism evidence="11 14">
    <name type="scientific">Anaeramoeba flamelloides</name>
    <dbReference type="NCBI Taxonomy" id="1746091"/>
    <lineage>
        <taxon>Eukaryota</taxon>
        <taxon>Metamonada</taxon>
        <taxon>Anaeramoebidae</taxon>
        <taxon>Anaeramoeba</taxon>
    </lineage>
</organism>
<feature type="binding site" evidence="5">
    <location>
        <position position="5"/>
    </location>
    <ligand>
        <name>Zn(2+)</name>
        <dbReference type="ChEBI" id="CHEBI:29105"/>
        <label>1</label>
    </ligand>
</feature>
<dbReference type="PROSITE" id="PS51133">
    <property type="entry name" value="ZF_TFIIS_2"/>
    <property type="match status" value="1"/>
</dbReference>
<dbReference type="Gene3D" id="2.20.25.10">
    <property type="match status" value="1"/>
</dbReference>
<comment type="similarity">
    <text evidence="4 7">Belongs to the archaeal rpoM/eukaryotic RPA12/RPB9/RPC11 RNA polymerase family.</text>
</comment>
<name>A0AAV7ZK79_9EUKA</name>
<dbReference type="EMBL" id="JAOAOG010000110">
    <property type="protein sequence ID" value="KAJ6248579.1"/>
    <property type="molecule type" value="Genomic_DNA"/>
</dbReference>
<dbReference type="SUPFAM" id="SSF57783">
    <property type="entry name" value="Zinc beta-ribbon"/>
    <property type="match status" value="1"/>
</dbReference>
<evidence type="ECO:0000256" key="2">
    <source>
        <dbReference type="ARBA" id="ARBA00022771"/>
    </source>
</evidence>
<dbReference type="PANTHER" id="PTHR11239:SF12">
    <property type="entry name" value="DNA-DIRECTED RNA POLYMERASE III SUBUNIT RPC10"/>
    <property type="match status" value="1"/>
</dbReference>
<feature type="binding site" evidence="5">
    <location>
        <position position="73"/>
    </location>
    <ligand>
        <name>Zn(2+)</name>
        <dbReference type="ChEBI" id="CHEBI:29105"/>
        <label>2</label>
    </ligand>
</feature>
<dbReference type="GO" id="GO:0005666">
    <property type="term" value="C:RNA polymerase III complex"/>
    <property type="evidence" value="ECO:0007669"/>
    <property type="project" value="TreeGrafter"/>
</dbReference>
<dbReference type="GO" id="GO:0006386">
    <property type="term" value="P:termination of RNA polymerase III transcription"/>
    <property type="evidence" value="ECO:0007669"/>
    <property type="project" value="TreeGrafter"/>
</dbReference>
<keyword evidence="2 6" id="KW-0863">Zinc-finger</keyword>
<evidence type="ECO:0000313" key="12">
    <source>
        <dbReference type="EMBL" id="KAJ6227108.1"/>
    </source>
</evidence>
<keyword evidence="4 7" id="KW-0804">Transcription</keyword>
<feature type="zinc finger region" description="C4-type" evidence="6">
    <location>
        <begin position="5"/>
        <end position="31"/>
    </location>
</feature>
<evidence type="ECO:0000256" key="8">
    <source>
        <dbReference type="SAM" id="SignalP"/>
    </source>
</evidence>
<reference evidence="12" key="1">
    <citation type="submission" date="2022-08" db="EMBL/GenBank/DDBJ databases">
        <title>Novel sulfate-reducing endosymbionts in the free-living metamonad Anaeramoeba.</title>
        <authorList>
            <person name="Jerlstrom-Hultqvist J."/>
            <person name="Cepicka I."/>
            <person name="Gallot-Lavallee L."/>
            <person name="Salas-Leiva D."/>
            <person name="Curtis B.A."/>
            <person name="Zahonova K."/>
            <person name="Pipaliya S."/>
            <person name="Dacks J."/>
            <person name="Roger A.J."/>
        </authorList>
    </citation>
    <scope>NUCLEOTIDE SEQUENCE</scope>
    <source>
        <strain evidence="12">Schooner1</strain>
    </source>
</reference>
<dbReference type="Pfam" id="PF01096">
    <property type="entry name" value="Zn_ribbon_TFIIS"/>
    <property type="match status" value="1"/>
</dbReference>
<evidence type="ECO:0000256" key="4">
    <source>
        <dbReference type="PIRNR" id="PIRNR005586"/>
    </source>
</evidence>
<feature type="binding site" evidence="5">
    <location>
        <position position="8"/>
    </location>
    <ligand>
        <name>Zn(2+)</name>
        <dbReference type="ChEBI" id="CHEBI:29105"/>
        <label>1</label>
    </ligand>
</feature>
<dbReference type="GO" id="GO:0008270">
    <property type="term" value="F:zinc ion binding"/>
    <property type="evidence" value="ECO:0007669"/>
    <property type="project" value="UniProtKB-KW"/>
</dbReference>
<dbReference type="InterPro" id="IPR012164">
    <property type="entry name" value="Rpa12/Rpb9/Rpc10/TFS"/>
</dbReference>
<feature type="binding site" evidence="5">
    <location>
        <position position="31"/>
    </location>
    <ligand>
        <name>Zn(2+)</name>
        <dbReference type="ChEBI" id="CHEBI:29105"/>
        <label>1</label>
    </ligand>
</feature>
<dbReference type="GO" id="GO:0003676">
    <property type="term" value="F:nucleic acid binding"/>
    <property type="evidence" value="ECO:0007669"/>
    <property type="project" value="InterPro"/>
</dbReference>
<evidence type="ECO:0000256" key="6">
    <source>
        <dbReference type="PIRSR" id="PIRSR005586-2"/>
    </source>
</evidence>
<dbReference type="Proteomes" id="UP001150062">
    <property type="component" value="Unassembled WGS sequence"/>
</dbReference>
<protein>
    <recommendedName>
        <fullName evidence="4">DNA-directed RNA polymerase subunit</fullName>
    </recommendedName>
</protein>
<keyword evidence="4 7" id="KW-0240">DNA-directed RNA polymerase</keyword>
<dbReference type="PIRSF" id="PIRSF005586">
    <property type="entry name" value="RNApol_RpoM"/>
    <property type="match status" value="1"/>
</dbReference>
<dbReference type="PANTHER" id="PTHR11239">
    <property type="entry name" value="DNA-DIRECTED RNA POLYMERASE"/>
    <property type="match status" value="1"/>
</dbReference>
<dbReference type="GO" id="GO:0003899">
    <property type="term" value="F:DNA-directed RNA polymerase activity"/>
    <property type="evidence" value="ECO:0007669"/>
    <property type="project" value="InterPro"/>
</dbReference>
<evidence type="ECO:0000259" key="9">
    <source>
        <dbReference type="PROSITE" id="PS51133"/>
    </source>
</evidence>
<dbReference type="PROSITE" id="PS00466">
    <property type="entry name" value="ZF_TFIIS_1"/>
    <property type="match status" value="1"/>
</dbReference>
<evidence type="ECO:0000256" key="3">
    <source>
        <dbReference type="ARBA" id="ARBA00022833"/>
    </source>
</evidence>
<feature type="binding site" evidence="5">
    <location>
        <position position="106"/>
    </location>
    <ligand>
        <name>Zn(2+)</name>
        <dbReference type="ChEBI" id="CHEBI:29105"/>
        <label>2</label>
    </ligand>
</feature>
<feature type="binding site" evidence="5">
    <location>
        <position position="76"/>
    </location>
    <ligand>
        <name>Zn(2+)</name>
        <dbReference type="ChEBI" id="CHEBI:29105"/>
        <label>2</label>
    </ligand>
</feature>
<dbReference type="EMBL" id="JANTQA010000032">
    <property type="protein sequence ID" value="KAJ3440244.1"/>
    <property type="molecule type" value="Genomic_DNA"/>
</dbReference>
<dbReference type="EMBL" id="JANTQA010000047">
    <property type="protein sequence ID" value="KAJ3433691.1"/>
    <property type="molecule type" value="Genomic_DNA"/>
</dbReference>
<keyword evidence="15" id="KW-1185">Reference proteome</keyword>
<gene>
    <name evidence="11" type="ORF">M0812_16300</name>
    <name evidence="10" type="ORF">M0812_22656</name>
    <name evidence="12" type="ORF">M0813_10262</name>
    <name evidence="13" type="ORF">M0813_17548</name>
</gene>
<proteinExistence type="inferred from homology"/>
<evidence type="ECO:0000313" key="11">
    <source>
        <dbReference type="EMBL" id="KAJ3440244.1"/>
    </source>
</evidence>
<accession>A0AAV7ZK79</accession>
<reference evidence="11" key="2">
    <citation type="submission" date="2022-08" db="EMBL/GenBank/DDBJ databases">
        <title>Novel sulphate-reducing endosymbionts in the free-living metamonad Anaeramoeba.</title>
        <authorList>
            <person name="Jerlstrom-Hultqvist J."/>
            <person name="Cepicka I."/>
            <person name="Gallot-Lavallee L."/>
            <person name="Salas-Leiva D."/>
            <person name="Curtis B.A."/>
            <person name="Zahonova K."/>
            <person name="Pipaliya S."/>
            <person name="Dacks J."/>
            <person name="Roger A.J."/>
        </authorList>
    </citation>
    <scope>NUCLEOTIDE SEQUENCE</scope>
    <source>
        <strain evidence="11">Busselton2</strain>
    </source>
</reference>
<sequence length="114" mass="12686">MAQFCSVCGNLLLLTYSAGEVGDIILVCQTCPYQKKVRKTQIFNVPLPKIEEKMMLIGEDSFEGAQTTNNASCPKCGGSKAWFFQLQIRSADESPTTFFKCANKACSIKWKEDD</sequence>
<evidence type="ECO:0000256" key="7">
    <source>
        <dbReference type="RuleBase" id="RU003474"/>
    </source>
</evidence>
<comment type="function">
    <text evidence="4">DNA-dependent RNA polymerase catalyzes the transcription of DNA into RNA using the four ribonucleoside triphosphates as substrates.</text>
</comment>
<feature type="signal peptide" evidence="8">
    <location>
        <begin position="1"/>
        <end position="19"/>
    </location>
</feature>
<evidence type="ECO:0000313" key="15">
    <source>
        <dbReference type="Proteomes" id="UP001150062"/>
    </source>
</evidence>
<comment type="subcellular location">
    <subcellularLocation>
        <location evidence="4">Nucleus</location>
    </subcellularLocation>
</comment>
<feature type="domain" description="TFIIS-type" evidence="9">
    <location>
        <begin position="69"/>
        <end position="111"/>
    </location>
</feature>
<evidence type="ECO:0000313" key="14">
    <source>
        <dbReference type="Proteomes" id="UP001146793"/>
    </source>
</evidence>
<evidence type="ECO:0000256" key="1">
    <source>
        <dbReference type="ARBA" id="ARBA00022723"/>
    </source>
</evidence>
<feature type="binding site" evidence="5">
    <location>
        <position position="101"/>
    </location>
    <ligand>
        <name>Zn(2+)</name>
        <dbReference type="ChEBI" id="CHEBI:29105"/>
        <label>2</label>
    </ligand>
</feature>
<keyword evidence="4" id="KW-0539">Nucleus</keyword>
<dbReference type="AlphaFoldDB" id="A0AAV7ZK79"/>
<keyword evidence="1 5" id="KW-0479">Metal-binding</keyword>
<feature type="binding site" evidence="5">
    <location>
        <position position="28"/>
    </location>
    <ligand>
        <name>Zn(2+)</name>
        <dbReference type="ChEBI" id="CHEBI:29105"/>
        <label>1</label>
    </ligand>
</feature>
<keyword evidence="3 5" id="KW-0862">Zinc</keyword>
<evidence type="ECO:0000256" key="5">
    <source>
        <dbReference type="PIRSR" id="PIRSR005586-1"/>
    </source>
</evidence>
<evidence type="ECO:0000313" key="10">
    <source>
        <dbReference type="EMBL" id="KAJ3433691.1"/>
    </source>
</evidence>
<dbReference type="EMBL" id="JAOAOG010000338">
    <property type="protein sequence ID" value="KAJ6227108.1"/>
    <property type="molecule type" value="Genomic_DNA"/>
</dbReference>
<dbReference type="SMART" id="SM00440">
    <property type="entry name" value="ZnF_C2C2"/>
    <property type="match status" value="1"/>
</dbReference>
<dbReference type="InterPro" id="IPR001529">
    <property type="entry name" value="Zn_ribbon_RPB9"/>
</dbReference>
<comment type="caution">
    <text evidence="11">The sequence shown here is derived from an EMBL/GenBank/DDBJ whole genome shotgun (WGS) entry which is preliminary data.</text>
</comment>
<feature type="chain" id="PRO_5044715982" description="DNA-directed RNA polymerase subunit" evidence="8">
    <location>
        <begin position="20"/>
        <end position="114"/>
    </location>
</feature>
<keyword evidence="8" id="KW-0732">Signal</keyword>